<dbReference type="AlphaFoldDB" id="A0A1I6EL11"/>
<proteinExistence type="predicted"/>
<reference evidence="2" key="1">
    <citation type="submission" date="2016-10" db="EMBL/GenBank/DDBJ databases">
        <authorList>
            <person name="Varghese N."/>
            <person name="Submissions S."/>
        </authorList>
    </citation>
    <scope>NUCLEOTIDE SEQUENCE [LARGE SCALE GENOMIC DNA]</scope>
    <source>
        <strain evidence="2">DSM 3669</strain>
    </source>
</reference>
<evidence type="ECO:0000313" key="2">
    <source>
        <dbReference type="Proteomes" id="UP000199584"/>
    </source>
</evidence>
<dbReference type="EMBL" id="FOYM01000059">
    <property type="protein sequence ID" value="SFR18444.1"/>
    <property type="molecule type" value="Genomic_DNA"/>
</dbReference>
<organism evidence="1 2">
    <name type="scientific">Desulfoscipio geothermicus DSM 3669</name>
    <dbReference type="NCBI Taxonomy" id="1121426"/>
    <lineage>
        <taxon>Bacteria</taxon>
        <taxon>Bacillati</taxon>
        <taxon>Bacillota</taxon>
        <taxon>Clostridia</taxon>
        <taxon>Eubacteriales</taxon>
        <taxon>Desulfallaceae</taxon>
        <taxon>Desulfoscipio</taxon>
    </lineage>
</organism>
<keyword evidence="2" id="KW-1185">Reference proteome</keyword>
<protein>
    <recommendedName>
        <fullName evidence="3">Transposase</fullName>
    </recommendedName>
</protein>
<dbReference type="STRING" id="39060.SAMN05660706_1593"/>
<sequence>MEWIHRELRRKGVTLQLLWQEYKQNYPDGYQYSQFCDLYHRWCGTLDITMRQTYRAGEKLFIDYAGQTVPVVDRITGEIRQAQIFVAVLG</sequence>
<evidence type="ECO:0000313" key="1">
    <source>
        <dbReference type="EMBL" id="SFR18444.1"/>
    </source>
</evidence>
<name>A0A1I6EL11_9FIRM</name>
<evidence type="ECO:0008006" key="3">
    <source>
        <dbReference type="Google" id="ProtNLM"/>
    </source>
</evidence>
<accession>A0A1I6EL11</accession>
<gene>
    <name evidence="1" type="ORF">SAMN05660706_1593</name>
</gene>
<dbReference type="OrthoDB" id="3193769at2"/>
<dbReference type="Proteomes" id="UP000199584">
    <property type="component" value="Unassembled WGS sequence"/>
</dbReference>